<reference evidence="1 2" key="1">
    <citation type="submission" date="2019-01" db="EMBL/GenBank/DDBJ databases">
        <authorList>
            <person name="Ferrante I. M."/>
        </authorList>
    </citation>
    <scope>NUCLEOTIDE SEQUENCE [LARGE SCALE GENOMIC DNA]</scope>
    <source>
        <strain evidence="1 2">B856</strain>
    </source>
</reference>
<dbReference type="AlphaFoldDB" id="A0A448ZQ26"/>
<name>A0A448ZQ26_9STRA</name>
<dbReference type="Proteomes" id="UP000291116">
    <property type="component" value="Unassembled WGS sequence"/>
</dbReference>
<dbReference type="OrthoDB" id="41492at2759"/>
<keyword evidence="2" id="KW-1185">Reference proteome</keyword>
<dbReference type="EMBL" id="CAACVS010000616">
    <property type="protein sequence ID" value="VEU44138.1"/>
    <property type="molecule type" value="Genomic_DNA"/>
</dbReference>
<gene>
    <name evidence="1" type="ORF">PSNMU_V1.4_AUG-EV-PASAV3_0112090</name>
</gene>
<protein>
    <submittedName>
        <fullName evidence="1">Uncharacterized protein</fullName>
    </submittedName>
</protein>
<evidence type="ECO:0000313" key="2">
    <source>
        <dbReference type="Proteomes" id="UP000291116"/>
    </source>
</evidence>
<accession>A0A448ZQ26</accession>
<evidence type="ECO:0000313" key="1">
    <source>
        <dbReference type="EMBL" id="VEU44138.1"/>
    </source>
</evidence>
<sequence>MSSSSRELLKIYSLEDIEKIVSTTEFRNKLINGIKEGFVSLEKGEFFAAPIQTLGLPPFPFLEVTDYAAQTCVKSGYFKGRDHYVIKVSCHIQIGRGWEEDTRT</sequence>
<organism evidence="1 2">
    <name type="scientific">Pseudo-nitzschia multistriata</name>
    <dbReference type="NCBI Taxonomy" id="183589"/>
    <lineage>
        <taxon>Eukaryota</taxon>
        <taxon>Sar</taxon>
        <taxon>Stramenopiles</taxon>
        <taxon>Ochrophyta</taxon>
        <taxon>Bacillariophyta</taxon>
        <taxon>Bacillariophyceae</taxon>
        <taxon>Bacillariophycidae</taxon>
        <taxon>Bacillariales</taxon>
        <taxon>Bacillariaceae</taxon>
        <taxon>Pseudo-nitzschia</taxon>
    </lineage>
</organism>
<proteinExistence type="predicted"/>